<protein>
    <submittedName>
        <fullName evidence="2">Uncharacterized protein</fullName>
    </submittedName>
</protein>
<evidence type="ECO:0000313" key="2">
    <source>
        <dbReference type="EMBL" id="MPN54445.1"/>
    </source>
</evidence>
<dbReference type="PANTHER" id="PTHR30006:SF2">
    <property type="entry name" value="ABC TRANSPORTER SUBSTRATE-BINDING PROTEIN"/>
    <property type="match status" value="1"/>
</dbReference>
<accession>A0A645ISR8</accession>
<organism evidence="2">
    <name type="scientific">bioreactor metagenome</name>
    <dbReference type="NCBI Taxonomy" id="1076179"/>
    <lineage>
        <taxon>unclassified sequences</taxon>
        <taxon>metagenomes</taxon>
        <taxon>ecological metagenomes</taxon>
    </lineage>
</organism>
<dbReference type="Pfam" id="PF13416">
    <property type="entry name" value="SBP_bac_8"/>
    <property type="match status" value="1"/>
</dbReference>
<dbReference type="EMBL" id="VSSQ01122680">
    <property type="protein sequence ID" value="MPN54445.1"/>
    <property type="molecule type" value="Genomic_DNA"/>
</dbReference>
<gene>
    <name evidence="2" type="ORF">SDC9_202115</name>
</gene>
<dbReference type="GO" id="GO:0030975">
    <property type="term" value="F:thiamine binding"/>
    <property type="evidence" value="ECO:0007669"/>
    <property type="project" value="TreeGrafter"/>
</dbReference>
<dbReference type="Gene3D" id="3.40.190.10">
    <property type="entry name" value="Periplasmic binding protein-like II"/>
    <property type="match status" value="2"/>
</dbReference>
<name>A0A645ISR8_9ZZZZ</name>
<proteinExistence type="predicted"/>
<dbReference type="GO" id="GO:0030288">
    <property type="term" value="C:outer membrane-bounded periplasmic space"/>
    <property type="evidence" value="ECO:0007669"/>
    <property type="project" value="TreeGrafter"/>
</dbReference>
<dbReference type="AlphaFoldDB" id="A0A645ISR8"/>
<evidence type="ECO:0000256" key="1">
    <source>
        <dbReference type="ARBA" id="ARBA00022729"/>
    </source>
</evidence>
<dbReference type="SUPFAM" id="SSF53850">
    <property type="entry name" value="Periplasmic binding protein-like II"/>
    <property type="match status" value="1"/>
</dbReference>
<keyword evidence="1" id="KW-0732">Signal</keyword>
<sequence length="146" mass="16529">MRKIHPKIVQYAKFLATPVRMAGMGEVDVAIAVQSESIRYVNDGFPVTIIYPEDGTAYLLTGAAVVSGTTHGVEAKQFLDWLLQDSVQATLHKNKFFFIPTNQETTAYKAYTNKNLKLLDNQHMLNGEEKKQILDKWVQKVRLSSR</sequence>
<dbReference type="InterPro" id="IPR006059">
    <property type="entry name" value="SBP"/>
</dbReference>
<dbReference type="GO" id="GO:0015888">
    <property type="term" value="P:thiamine transport"/>
    <property type="evidence" value="ECO:0007669"/>
    <property type="project" value="TreeGrafter"/>
</dbReference>
<reference evidence="2" key="1">
    <citation type="submission" date="2019-08" db="EMBL/GenBank/DDBJ databases">
        <authorList>
            <person name="Kucharzyk K."/>
            <person name="Murdoch R.W."/>
            <person name="Higgins S."/>
            <person name="Loffler F."/>
        </authorList>
    </citation>
    <scope>NUCLEOTIDE SEQUENCE</scope>
</reference>
<comment type="caution">
    <text evidence="2">The sequence shown here is derived from an EMBL/GenBank/DDBJ whole genome shotgun (WGS) entry which is preliminary data.</text>
</comment>
<dbReference type="GO" id="GO:0030976">
    <property type="term" value="F:thiamine pyrophosphate binding"/>
    <property type="evidence" value="ECO:0007669"/>
    <property type="project" value="TreeGrafter"/>
</dbReference>
<dbReference type="PANTHER" id="PTHR30006">
    <property type="entry name" value="THIAMINE-BINDING PERIPLASMIC PROTEIN-RELATED"/>
    <property type="match status" value="1"/>
</dbReference>